<dbReference type="InterPro" id="IPR023298">
    <property type="entry name" value="ATPase_P-typ_TM_dom_sf"/>
</dbReference>
<proteinExistence type="predicted"/>
<evidence type="ECO:0000256" key="4">
    <source>
        <dbReference type="ARBA" id="ARBA00023136"/>
    </source>
</evidence>
<dbReference type="EMBL" id="CAJOBC010067002">
    <property type="protein sequence ID" value="CAF4229855.1"/>
    <property type="molecule type" value="Genomic_DNA"/>
</dbReference>
<feature type="transmembrane region" description="Helical" evidence="6">
    <location>
        <begin position="123"/>
        <end position="145"/>
    </location>
</feature>
<dbReference type="Proteomes" id="UP000682733">
    <property type="component" value="Unassembled WGS sequence"/>
</dbReference>
<protein>
    <submittedName>
        <fullName evidence="8">Uncharacterized protein</fullName>
    </submittedName>
</protein>
<dbReference type="PANTHER" id="PTHR42861">
    <property type="entry name" value="CALCIUM-TRANSPORTING ATPASE"/>
    <property type="match status" value="1"/>
</dbReference>
<dbReference type="OrthoDB" id="3352408at2759"/>
<dbReference type="SUPFAM" id="SSF81665">
    <property type="entry name" value="Calcium ATPase, transmembrane domain M"/>
    <property type="match status" value="1"/>
</dbReference>
<gene>
    <name evidence="8" type="ORF">GPM918_LOCUS31149</name>
    <name evidence="7" type="ORF">OVA965_LOCUS23570</name>
    <name evidence="10" type="ORF">SRO942_LOCUS31780</name>
    <name evidence="9" type="ORF">TMI583_LOCUS24291</name>
</gene>
<dbReference type="PRINTS" id="PR00120">
    <property type="entry name" value="HATPASE"/>
</dbReference>
<feature type="transmembrane region" description="Helical" evidence="6">
    <location>
        <begin position="237"/>
        <end position="261"/>
    </location>
</feature>
<dbReference type="InterPro" id="IPR023214">
    <property type="entry name" value="HAD_sf"/>
</dbReference>
<comment type="subcellular location">
    <subcellularLocation>
        <location evidence="1">Membrane</location>
    </subcellularLocation>
</comment>
<sequence length="374" mass="41970">DGVNDAPALKKANVGVAVAEASDAARSAADIVLTEPGLSVIIEALLASRQIFQRMRNYAIYTCSVTIRVVVGFAILIFAFKFDFPPFMVLILAILNDGTIMTISKDRVKPSPYPNEWNLFEIFFSAIVYGLYLTASTVAFFAIIVKTNFFQDKFGVQHFENLPNGGGYNDRILHSIIYLQVSTISQALIFITRSRGLFFTERPSLILVAAFMIAQLVATFISVYANWGFTEIRGCGWHWAGIVWIWNIIWFFPLDAVKFGIQAYFDPIRKRAIEEVMDRTPSTKDQVERRKSTLGGSATPSVLPSRRRSTMVGTDKEKRRDTLATAASYYAPHTRSFSVAHKHRNFARILNMDGEAANPVHADKDGLRRFSIVQ</sequence>
<dbReference type="Gene3D" id="1.20.1110.10">
    <property type="entry name" value="Calcium-transporting ATPase, transmembrane domain"/>
    <property type="match status" value="1"/>
</dbReference>
<feature type="non-terminal residue" evidence="8">
    <location>
        <position position="374"/>
    </location>
</feature>
<dbReference type="InterPro" id="IPR001757">
    <property type="entry name" value="P_typ_ATPase"/>
</dbReference>
<dbReference type="Proteomes" id="UP000663829">
    <property type="component" value="Unassembled WGS sequence"/>
</dbReference>
<evidence type="ECO:0000313" key="8">
    <source>
        <dbReference type="EMBL" id="CAF1356125.1"/>
    </source>
</evidence>
<comment type="caution">
    <text evidence="8">The sequence shown here is derived from an EMBL/GenBank/DDBJ whole genome shotgun (WGS) entry which is preliminary data.</text>
</comment>
<evidence type="ECO:0000313" key="11">
    <source>
        <dbReference type="Proteomes" id="UP000663829"/>
    </source>
</evidence>
<dbReference type="InterPro" id="IPR036412">
    <property type="entry name" value="HAD-like_sf"/>
</dbReference>
<dbReference type="Proteomes" id="UP000677228">
    <property type="component" value="Unassembled WGS sequence"/>
</dbReference>
<dbReference type="EMBL" id="CAJNOK010013801">
    <property type="protein sequence ID" value="CAF1192354.1"/>
    <property type="molecule type" value="Genomic_DNA"/>
</dbReference>
<organism evidence="8 11">
    <name type="scientific">Didymodactylos carnosus</name>
    <dbReference type="NCBI Taxonomy" id="1234261"/>
    <lineage>
        <taxon>Eukaryota</taxon>
        <taxon>Metazoa</taxon>
        <taxon>Spiralia</taxon>
        <taxon>Gnathifera</taxon>
        <taxon>Rotifera</taxon>
        <taxon>Eurotatoria</taxon>
        <taxon>Bdelloidea</taxon>
        <taxon>Philodinida</taxon>
        <taxon>Philodinidae</taxon>
        <taxon>Didymodactylos</taxon>
    </lineage>
</organism>
<reference evidence="8" key="1">
    <citation type="submission" date="2021-02" db="EMBL/GenBank/DDBJ databases">
        <authorList>
            <person name="Nowell W R."/>
        </authorList>
    </citation>
    <scope>NUCLEOTIDE SEQUENCE</scope>
</reference>
<feature type="region of interest" description="Disordered" evidence="5">
    <location>
        <begin position="279"/>
        <end position="318"/>
    </location>
</feature>
<dbReference type="AlphaFoldDB" id="A0A815HMX3"/>
<dbReference type="GO" id="GO:0016020">
    <property type="term" value="C:membrane"/>
    <property type="evidence" value="ECO:0007669"/>
    <property type="project" value="UniProtKB-SubCell"/>
</dbReference>
<dbReference type="GO" id="GO:0016887">
    <property type="term" value="F:ATP hydrolysis activity"/>
    <property type="evidence" value="ECO:0007669"/>
    <property type="project" value="InterPro"/>
</dbReference>
<keyword evidence="3 6" id="KW-1133">Transmembrane helix</keyword>
<dbReference type="Proteomes" id="UP000681722">
    <property type="component" value="Unassembled WGS sequence"/>
</dbReference>
<evidence type="ECO:0000256" key="2">
    <source>
        <dbReference type="ARBA" id="ARBA00022692"/>
    </source>
</evidence>
<accession>A0A815HMX3</accession>
<dbReference type="GO" id="GO:0005524">
    <property type="term" value="F:ATP binding"/>
    <property type="evidence" value="ECO:0007669"/>
    <property type="project" value="InterPro"/>
</dbReference>
<evidence type="ECO:0000256" key="6">
    <source>
        <dbReference type="SAM" id="Phobius"/>
    </source>
</evidence>
<keyword evidence="11" id="KW-1185">Reference proteome</keyword>
<feature type="transmembrane region" description="Helical" evidence="6">
    <location>
        <begin position="58"/>
        <end position="80"/>
    </location>
</feature>
<keyword evidence="4 6" id="KW-0472">Membrane</keyword>
<evidence type="ECO:0000313" key="9">
    <source>
        <dbReference type="EMBL" id="CAF4002698.1"/>
    </source>
</evidence>
<dbReference type="EMBL" id="CAJOBA010035334">
    <property type="protein sequence ID" value="CAF4002698.1"/>
    <property type="molecule type" value="Genomic_DNA"/>
</dbReference>
<name>A0A815HMX3_9BILA</name>
<evidence type="ECO:0000256" key="5">
    <source>
        <dbReference type="SAM" id="MobiDB-lite"/>
    </source>
</evidence>
<evidence type="ECO:0000256" key="1">
    <source>
        <dbReference type="ARBA" id="ARBA00004370"/>
    </source>
</evidence>
<feature type="compositionally biased region" description="Basic and acidic residues" evidence="5">
    <location>
        <begin position="279"/>
        <end position="291"/>
    </location>
</feature>
<evidence type="ECO:0000313" key="7">
    <source>
        <dbReference type="EMBL" id="CAF1192354.1"/>
    </source>
</evidence>
<feature type="non-terminal residue" evidence="8">
    <location>
        <position position="1"/>
    </location>
</feature>
<dbReference type="EMBL" id="CAJNOQ010015145">
    <property type="protein sequence ID" value="CAF1356125.1"/>
    <property type="molecule type" value="Genomic_DNA"/>
</dbReference>
<evidence type="ECO:0000256" key="3">
    <source>
        <dbReference type="ARBA" id="ARBA00022989"/>
    </source>
</evidence>
<evidence type="ECO:0000313" key="10">
    <source>
        <dbReference type="EMBL" id="CAF4229855.1"/>
    </source>
</evidence>
<dbReference type="SUPFAM" id="SSF56784">
    <property type="entry name" value="HAD-like"/>
    <property type="match status" value="1"/>
</dbReference>
<dbReference type="Gene3D" id="3.40.50.1000">
    <property type="entry name" value="HAD superfamily/HAD-like"/>
    <property type="match status" value="1"/>
</dbReference>
<feature type="transmembrane region" description="Helical" evidence="6">
    <location>
        <begin position="172"/>
        <end position="192"/>
    </location>
</feature>
<keyword evidence="2 6" id="KW-0812">Transmembrane</keyword>
<feature type="transmembrane region" description="Helical" evidence="6">
    <location>
        <begin position="204"/>
        <end position="225"/>
    </location>
</feature>